<gene>
    <name evidence="2" type="ORF">FH039_05400</name>
</gene>
<dbReference type="Pfam" id="PF01895">
    <property type="entry name" value="PhoU"/>
    <property type="match status" value="2"/>
</dbReference>
<evidence type="ECO:0000313" key="2">
    <source>
        <dbReference type="EMBL" id="QDA31146.1"/>
    </source>
</evidence>
<dbReference type="KEGG" id="tic:FH039_05400"/>
<dbReference type="GO" id="GO:0030643">
    <property type="term" value="P:intracellular phosphate ion homeostasis"/>
    <property type="evidence" value="ECO:0007669"/>
    <property type="project" value="InterPro"/>
</dbReference>
<dbReference type="PANTHER" id="PTHR42930:SF3">
    <property type="entry name" value="PHOSPHATE-SPECIFIC TRANSPORT SYSTEM ACCESSORY PROTEIN PHOU"/>
    <property type="match status" value="1"/>
</dbReference>
<sequence length="199" mass="22663">MRKLLDIGMKQIRKLLNEMGENAVTALENAKASFGGETDGTEDIASKMHIIRGEVLDIATELLVRYSPMASDLRFIQSAVDVSYDLYRISRYAMEIERTVKILRPRRMPELSERGFEITVRAVRTALGAFENLNEVDAGRLLELDDAIDELYLRSLEELEEPDKEKALNALVLRHLERICDHATEIGAKVIYVKDGRRI</sequence>
<dbReference type="EMBL" id="CP040846">
    <property type="protein sequence ID" value="QDA31146.1"/>
    <property type="molecule type" value="Genomic_DNA"/>
</dbReference>
<feature type="domain" description="PhoU" evidence="1">
    <location>
        <begin position="116"/>
        <end position="188"/>
    </location>
</feature>
<dbReference type="InterPro" id="IPR038078">
    <property type="entry name" value="PhoU-like_sf"/>
</dbReference>
<keyword evidence="3" id="KW-1185">Reference proteome</keyword>
<dbReference type="SUPFAM" id="SSF109755">
    <property type="entry name" value="PhoU-like"/>
    <property type="match status" value="1"/>
</dbReference>
<dbReference type="AlphaFoldDB" id="A0A4Y5SJY3"/>
<proteinExistence type="predicted"/>
<reference evidence="2 3" key="1">
    <citation type="submission" date="2019-06" db="EMBL/GenBank/DDBJ databases">
        <title>Thermococcus indicus sp. nov., a Fe(III)-reducing hyperthermophilic archaeon isolated from the Onnuri vent field of the Central Indian Ocean ridge.</title>
        <authorList>
            <person name="Lim J.K."/>
            <person name="Kim Y.J."/>
            <person name="Kwon K.K."/>
        </authorList>
    </citation>
    <scope>NUCLEOTIDE SEQUENCE [LARGE SCALE GENOMIC DNA]</scope>
    <source>
        <strain evidence="2 3">IOH1</strain>
    </source>
</reference>
<dbReference type="Proteomes" id="UP000306007">
    <property type="component" value="Chromosome"/>
</dbReference>
<dbReference type="InterPro" id="IPR026022">
    <property type="entry name" value="PhoU_dom"/>
</dbReference>
<dbReference type="GeneID" id="40474598"/>
<feature type="domain" description="PhoU" evidence="1">
    <location>
        <begin position="16"/>
        <end position="96"/>
    </location>
</feature>
<dbReference type="GO" id="GO:0045936">
    <property type="term" value="P:negative regulation of phosphate metabolic process"/>
    <property type="evidence" value="ECO:0007669"/>
    <property type="project" value="InterPro"/>
</dbReference>
<dbReference type="Gene3D" id="1.20.58.220">
    <property type="entry name" value="Phosphate transport system protein phou homolog 2, domain 2"/>
    <property type="match status" value="1"/>
</dbReference>
<evidence type="ECO:0000259" key="1">
    <source>
        <dbReference type="Pfam" id="PF01895"/>
    </source>
</evidence>
<name>A0A4Y5SJY3_9EURY</name>
<protein>
    <submittedName>
        <fullName evidence="2">Phosphate uptake regulator PhoU</fullName>
    </submittedName>
</protein>
<organism evidence="2 3">
    <name type="scientific">Thermococcus indicus</name>
    <dbReference type="NCBI Taxonomy" id="2586643"/>
    <lineage>
        <taxon>Archaea</taxon>
        <taxon>Methanobacteriati</taxon>
        <taxon>Methanobacteriota</taxon>
        <taxon>Thermococci</taxon>
        <taxon>Thermococcales</taxon>
        <taxon>Thermococcaceae</taxon>
        <taxon>Thermococcus</taxon>
    </lineage>
</organism>
<dbReference type="OrthoDB" id="7738at2157"/>
<dbReference type="PANTHER" id="PTHR42930">
    <property type="entry name" value="PHOSPHATE-SPECIFIC TRANSPORT SYSTEM ACCESSORY PROTEIN PHOU"/>
    <property type="match status" value="1"/>
</dbReference>
<accession>A0A4Y5SJY3</accession>
<evidence type="ECO:0000313" key="3">
    <source>
        <dbReference type="Proteomes" id="UP000306007"/>
    </source>
</evidence>
<dbReference type="InterPro" id="IPR028366">
    <property type="entry name" value="PhoU"/>
</dbReference>
<dbReference type="RefSeq" id="WP_139680496.1">
    <property type="nucleotide sequence ID" value="NZ_CP040846.1"/>
</dbReference>